<reference evidence="2" key="1">
    <citation type="submission" date="2021-11" db="EMBL/GenBank/DDBJ databases">
        <authorList>
            <person name="Schell T."/>
        </authorList>
    </citation>
    <scope>NUCLEOTIDE SEQUENCE</scope>
    <source>
        <strain evidence="2">M5</strain>
    </source>
</reference>
<keyword evidence="3" id="KW-1185">Reference proteome</keyword>
<feature type="domain" description="COMM" evidence="1">
    <location>
        <begin position="80"/>
        <end position="138"/>
    </location>
</feature>
<dbReference type="Pfam" id="PF07258">
    <property type="entry name" value="COMM_domain"/>
    <property type="match status" value="1"/>
</dbReference>
<dbReference type="PANTHER" id="PTHR15857">
    <property type="entry name" value="COMM DOMAIN CONTAINING PROTEIN 2"/>
    <property type="match status" value="1"/>
</dbReference>
<dbReference type="InterPro" id="IPR037354">
    <property type="entry name" value="Commd2"/>
</dbReference>
<dbReference type="InterPro" id="IPR017920">
    <property type="entry name" value="COMM"/>
</dbReference>
<accession>A0A8J2WHN2</accession>
<dbReference type="PANTHER" id="PTHR15857:SF0">
    <property type="entry name" value="COMM DOMAIN-CONTAINING PROTEIN 2"/>
    <property type="match status" value="1"/>
</dbReference>
<evidence type="ECO:0000313" key="2">
    <source>
        <dbReference type="EMBL" id="CAH0099832.1"/>
    </source>
</evidence>
<comment type="caution">
    <text evidence="2">The sequence shown here is derived from an EMBL/GenBank/DDBJ whole genome shotgun (WGS) entry which is preliminary data.</text>
</comment>
<organism evidence="2 3">
    <name type="scientific">Daphnia galeata</name>
    <dbReference type="NCBI Taxonomy" id="27404"/>
    <lineage>
        <taxon>Eukaryota</taxon>
        <taxon>Metazoa</taxon>
        <taxon>Ecdysozoa</taxon>
        <taxon>Arthropoda</taxon>
        <taxon>Crustacea</taxon>
        <taxon>Branchiopoda</taxon>
        <taxon>Diplostraca</taxon>
        <taxon>Cladocera</taxon>
        <taxon>Anomopoda</taxon>
        <taxon>Daphniidae</taxon>
        <taxon>Daphnia</taxon>
    </lineage>
</organism>
<gene>
    <name evidence="2" type="ORF">DGAL_LOCUS1990</name>
</gene>
<dbReference type="OrthoDB" id="10257479at2759"/>
<proteinExistence type="predicted"/>
<name>A0A8J2WHN2_9CRUS</name>
<dbReference type="EMBL" id="CAKKLH010000025">
    <property type="protein sequence ID" value="CAH0099832.1"/>
    <property type="molecule type" value="Genomic_DNA"/>
</dbReference>
<protein>
    <recommendedName>
        <fullName evidence="1">COMM domain-containing protein</fullName>
    </recommendedName>
</protein>
<dbReference type="AlphaFoldDB" id="A0A8J2WHN2"/>
<evidence type="ECO:0000259" key="1">
    <source>
        <dbReference type="Pfam" id="PF07258"/>
    </source>
</evidence>
<sequence>MPMFLVVKLNVERSKIEKLIGKLSELLLEMTKLNITEAEFIINFHPIVLDKVHMFWERVDLKKNLLKQILTKTRINYANFSTLNWRLENTIASKSLESCENTHFFMEIEFKNTDCKKQCHFISDIPNMIHLTNVLESALNQTKASHIRRGPTSN</sequence>
<dbReference type="Proteomes" id="UP000789390">
    <property type="component" value="Unassembled WGS sequence"/>
</dbReference>
<evidence type="ECO:0000313" key="3">
    <source>
        <dbReference type="Proteomes" id="UP000789390"/>
    </source>
</evidence>